<dbReference type="EMBL" id="KE138840">
    <property type="protein sequence ID" value="EPT25122.1"/>
    <property type="molecule type" value="Genomic_DNA"/>
</dbReference>
<evidence type="ECO:0000313" key="2">
    <source>
        <dbReference type="EMBL" id="EPT25122.1"/>
    </source>
</evidence>
<dbReference type="EMBL" id="CM002047">
    <property type="protein sequence ID" value="EPT25122.1"/>
    <property type="molecule type" value="Genomic_DNA"/>
</dbReference>
<feature type="region of interest" description="Disordered" evidence="1">
    <location>
        <begin position="451"/>
        <end position="578"/>
    </location>
</feature>
<keyword evidence="3" id="KW-1185">Reference proteome</keyword>
<dbReference type="Proteomes" id="UP000001529">
    <property type="component" value="Chromosome XII"/>
</dbReference>
<reference evidence="2" key="1">
    <citation type="submission" date="2013-04" db="EMBL/GenBank/DDBJ databases">
        <authorList>
            <person name="Sibley D."/>
            <person name="Venepally P."/>
            <person name="Karamycheva S."/>
            <person name="Hadjithomas M."/>
            <person name="Khan A."/>
            <person name="Brunk B."/>
            <person name="Roos D."/>
            <person name="Caler E."/>
            <person name="Lorenzi H."/>
        </authorList>
    </citation>
    <scope>NUCLEOTIDE SEQUENCE [LARGE SCALE GENOMIC DNA]</scope>
    <source>
        <strain evidence="2">ME49</strain>
    </source>
</reference>
<protein>
    <submittedName>
        <fullName evidence="2">RNA polymerase II associated Paf1 complex component PAF1</fullName>
    </submittedName>
</protein>
<feature type="compositionally biased region" description="Low complexity" evidence="1">
    <location>
        <begin position="545"/>
        <end position="559"/>
    </location>
</feature>
<dbReference type="AlphaFoldDB" id="A0A125YK22"/>
<dbReference type="Pfam" id="PF03985">
    <property type="entry name" value="Paf1"/>
    <property type="match status" value="1"/>
</dbReference>
<organism evidence="2 3">
    <name type="scientific">Toxoplasma gondii (strain ATCC 50611 / Me49)</name>
    <dbReference type="NCBI Taxonomy" id="508771"/>
    <lineage>
        <taxon>Eukaryota</taxon>
        <taxon>Sar</taxon>
        <taxon>Alveolata</taxon>
        <taxon>Apicomplexa</taxon>
        <taxon>Conoidasida</taxon>
        <taxon>Coccidia</taxon>
        <taxon>Eucoccidiorida</taxon>
        <taxon>Eimeriorina</taxon>
        <taxon>Sarcocystidae</taxon>
        <taxon>Toxoplasma</taxon>
    </lineage>
</organism>
<evidence type="ECO:0000313" key="3">
    <source>
        <dbReference type="Proteomes" id="UP000001529"/>
    </source>
</evidence>
<dbReference type="OrthoDB" id="10678534at2759"/>
<accession>A0A125YK22</accession>
<proteinExistence type="predicted"/>
<dbReference type="VEuPathDB" id="ToxoDB:TGME49_249680"/>
<dbReference type="InterPro" id="IPR007133">
    <property type="entry name" value="RNA_pol_II-assoc_Paf1"/>
</dbReference>
<feature type="region of interest" description="Disordered" evidence="1">
    <location>
        <begin position="1"/>
        <end position="24"/>
    </location>
</feature>
<feature type="region of interest" description="Disordered" evidence="1">
    <location>
        <begin position="209"/>
        <end position="236"/>
    </location>
</feature>
<sequence length="578" mass="61780">MRQTGRPASQATGAGAGEDRPSGRRLAFVPSRNFRPSGSLAYLQTKSLYLYSPSFQVPLPRIPLAPKFCAYPFSREAICGKPPAQDAASKETRHLTRQLGAAGGGHSIPLEEVGEETGANVFDVVASLQLLQEFDVAGILPNLINPKGYPNLLAVPPLAAPPVVGGSGVRTAGKGQASAPFSLFQHLPAEDFDIVSNVLPELALHRMQQARLSKREGEKGKASEGTKSRAPEGTDADRAGAFEAAGLYRHPTQPHLKPKRIFSVVPHRRLCGNDYLPVGIDLPAEVEADLEKEATGDSLFLDESEETGDRRSLAAGATRQMPPAVLLVNEATKTSVSYGFYTKVPESETSQVKREEGEAADKAAETLNAKYRFSRFYSSHMLAKDAGAPTENSFLLFIPNASSAVEEAQGASPPREELAFVVPLHSQRRILVKAGGSARRPRLSLAARVLTKEEEEDREARRAAACGREPGKRRVDEMSGEDEGSGSDASLRDTSGEEASDGGGDSSETGRKRRRQSPEAAEPDGESGGQDALFAHDEEEEREASTSSSSSSSDSSSSGSEDDGEEDSSESSNEEDEE</sequence>
<dbReference type="GeneID" id="7899478"/>
<feature type="compositionally biased region" description="Polar residues" evidence="1">
    <location>
        <begin position="1"/>
        <end position="12"/>
    </location>
</feature>
<dbReference type="KEGG" id="tgo:TGME49_249680"/>
<gene>
    <name evidence="2" type="primary">PAF1</name>
    <name evidence="2" type="ORF">TGME49_249680</name>
</gene>
<feature type="compositionally biased region" description="Acidic residues" evidence="1">
    <location>
        <begin position="560"/>
        <end position="578"/>
    </location>
</feature>
<evidence type="ECO:0000256" key="1">
    <source>
        <dbReference type="SAM" id="MobiDB-lite"/>
    </source>
</evidence>
<feature type="compositionally biased region" description="Basic and acidic residues" evidence="1">
    <location>
        <begin position="213"/>
        <end position="236"/>
    </location>
</feature>
<dbReference type="GO" id="GO:0006368">
    <property type="term" value="P:transcription elongation by RNA polymerase II"/>
    <property type="evidence" value="ECO:0007669"/>
    <property type="project" value="InterPro"/>
</dbReference>
<dbReference type="GO" id="GO:0016593">
    <property type="term" value="C:Cdc73/Paf1 complex"/>
    <property type="evidence" value="ECO:0007669"/>
    <property type="project" value="InterPro"/>
</dbReference>
<name>A0A125YK22_TOXGM</name>
<dbReference type="RefSeq" id="XP_002367301.1">
    <property type="nucleotide sequence ID" value="XM_002367260.2"/>
</dbReference>